<reference evidence="2 3" key="1">
    <citation type="submission" date="2020-09" db="EMBL/GenBank/DDBJ databases">
        <title>Draft genome of Gelidibacter salicanalis PAMC21136.</title>
        <authorList>
            <person name="Park H."/>
        </authorList>
    </citation>
    <scope>NUCLEOTIDE SEQUENCE [LARGE SCALE GENOMIC DNA]</scope>
    <source>
        <strain evidence="2 3">PAMC21136</strain>
    </source>
</reference>
<keyword evidence="1" id="KW-1133">Transmembrane helix</keyword>
<dbReference type="Pfam" id="PF09527">
    <property type="entry name" value="ATPase_gene1"/>
    <property type="match status" value="1"/>
</dbReference>
<dbReference type="InterPro" id="IPR032820">
    <property type="entry name" value="ATPase_put"/>
</dbReference>
<organism evidence="2 3">
    <name type="scientific">Gelidibacter salicanalis</name>
    <dbReference type="NCBI Taxonomy" id="291193"/>
    <lineage>
        <taxon>Bacteria</taxon>
        <taxon>Pseudomonadati</taxon>
        <taxon>Bacteroidota</taxon>
        <taxon>Flavobacteriia</taxon>
        <taxon>Flavobacteriales</taxon>
        <taxon>Flavobacteriaceae</taxon>
        <taxon>Gelidibacter</taxon>
    </lineage>
</organism>
<dbReference type="EMBL" id="JAEHJZ010000004">
    <property type="protein sequence ID" value="MBJ7879693.1"/>
    <property type="molecule type" value="Genomic_DNA"/>
</dbReference>
<dbReference type="AlphaFoldDB" id="A0A934KS55"/>
<protein>
    <submittedName>
        <fullName evidence="2">AtpZ/AtpI family protein</fullName>
    </submittedName>
</protein>
<proteinExistence type="predicted"/>
<keyword evidence="1" id="KW-0472">Membrane</keyword>
<dbReference type="Proteomes" id="UP000662373">
    <property type="component" value="Unassembled WGS sequence"/>
</dbReference>
<feature type="transmembrane region" description="Helical" evidence="1">
    <location>
        <begin position="46"/>
        <end position="64"/>
    </location>
</feature>
<keyword evidence="3" id="KW-1185">Reference proteome</keyword>
<comment type="caution">
    <text evidence="2">The sequence shown here is derived from an EMBL/GenBank/DDBJ whole genome shotgun (WGS) entry which is preliminary data.</text>
</comment>
<name>A0A934KS55_9FLAO</name>
<accession>A0A934KS55</accession>
<sequence>MKPKKDSSFNSYARYSGIGIQMFAIIGIGSFIGVKLDERNGGDGNLWTIILALTSTIIAVVFVIRRIIANSKDDN</sequence>
<feature type="transmembrane region" description="Helical" evidence="1">
    <location>
        <begin position="12"/>
        <end position="34"/>
    </location>
</feature>
<evidence type="ECO:0000313" key="3">
    <source>
        <dbReference type="Proteomes" id="UP000662373"/>
    </source>
</evidence>
<gene>
    <name evidence="2" type="ORF">JEM65_03350</name>
</gene>
<evidence type="ECO:0000313" key="2">
    <source>
        <dbReference type="EMBL" id="MBJ7879693.1"/>
    </source>
</evidence>
<evidence type="ECO:0000256" key="1">
    <source>
        <dbReference type="SAM" id="Phobius"/>
    </source>
</evidence>
<keyword evidence="1" id="KW-0812">Transmembrane</keyword>
<dbReference type="RefSeq" id="WP_199597144.1">
    <property type="nucleotide sequence ID" value="NZ_JAEHJZ010000004.1"/>
</dbReference>